<feature type="domain" description="Glutaminase A central" evidence="2">
    <location>
        <begin position="349"/>
        <end position="694"/>
    </location>
</feature>
<protein>
    <recommendedName>
        <fullName evidence="6">Glutaminase GtaA</fullName>
    </recommendedName>
</protein>
<dbReference type="Pfam" id="PF17168">
    <property type="entry name" value="DUF5127"/>
    <property type="match status" value="1"/>
</dbReference>
<sequence>MLLQYILLVSATTFSHCYAASTFSPARPPAIPLAVKSPYVNCWQQAGSDSDNGGPGNGGYLAGQWPTFWAGQILGWAGLIRVDGTSYTWMGAPAPFPTVVNQTSFEYTSTRSTFIMDVDGVVEMNITFLSPLYPTDMMRQSLLFSYLDVVVSSSDGGTHDVQLYADITAEWVSGDRSAIAEWDYGITPNDSIAYHQIYRQTQLLWSENDQQTEYGNWYWATDNVPNLTFESGFADDVREAFITSGALGNTNDTDYRAISDDYPTFGFAVDLGSVDSTAVSTLFTLGLTQEQAIQFDGANGDVSVPSLWTSYFATELEALTFFHTDYANAAGLATTFDSQVAGDANAAGGADYVTITSLAARQAFGATQLCGTPDTPYLFLKEISSDGNIQTVDVIFPAHPIFLYTNPTLLKLLLDPLFINQESGQYPNQYSMHDLGSSYPNATGHAAGNDEAQPIEECGNMLIMTLAYAQKASNTAYLSQNYALLDQWTQYLIENALIPGDQLDTDDFTGPLANRTDLALKGIIGIAAMAQIANLTGNTDDASNYSSIADNYITQWQTLGIAMDADPPHTTLAYGMNDTYSILYNLYGDRELNLGLVPQTVYDMQSNFYATIFEEYGVPLDSSADYADFNWQLFAASIAAEDTTAMFISAIATWINESPTNRALTDLYDATSGDYPSGIEFTARPVVGGAFSLLALTST</sequence>
<evidence type="ECO:0008006" key="6">
    <source>
        <dbReference type="Google" id="ProtNLM"/>
    </source>
</evidence>
<dbReference type="InterPro" id="IPR032514">
    <property type="entry name" value="GtaA_central"/>
</dbReference>
<gene>
    <name evidence="4" type="ORF">JMJ35_002927</name>
</gene>
<feature type="signal peptide" evidence="1">
    <location>
        <begin position="1"/>
        <end position="19"/>
    </location>
</feature>
<evidence type="ECO:0000313" key="4">
    <source>
        <dbReference type="EMBL" id="KAK0514310.1"/>
    </source>
</evidence>
<comment type="caution">
    <text evidence="4">The sequence shown here is derived from an EMBL/GenBank/DDBJ whole genome shotgun (WGS) entry which is preliminary data.</text>
</comment>
<dbReference type="InterPro" id="IPR052743">
    <property type="entry name" value="Glutaminase_GtaA"/>
</dbReference>
<feature type="domain" description="Glutaminase A N-terminal" evidence="3">
    <location>
        <begin position="110"/>
        <end position="342"/>
    </location>
</feature>
<reference evidence="4" key="1">
    <citation type="submission" date="2023-03" db="EMBL/GenBank/DDBJ databases">
        <title>Complete genome of Cladonia borealis.</title>
        <authorList>
            <person name="Park H."/>
        </authorList>
    </citation>
    <scope>NUCLEOTIDE SEQUENCE</scope>
    <source>
        <strain evidence="4">ANT050790</strain>
    </source>
</reference>
<organism evidence="4 5">
    <name type="scientific">Cladonia borealis</name>
    <dbReference type="NCBI Taxonomy" id="184061"/>
    <lineage>
        <taxon>Eukaryota</taxon>
        <taxon>Fungi</taxon>
        <taxon>Dikarya</taxon>
        <taxon>Ascomycota</taxon>
        <taxon>Pezizomycotina</taxon>
        <taxon>Lecanoromycetes</taxon>
        <taxon>OSLEUM clade</taxon>
        <taxon>Lecanoromycetidae</taxon>
        <taxon>Lecanorales</taxon>
        <taxon>Lecanorineae</taxon>
        <taxon>Cladoniaceae</taxon>
        <taxon>Cladonia</taxon>
    </lineage>
</organism>
<accession>A0AA39R5R9</accession>
<keyword evidence="1" id="KW-0732">Signal</keyword>
<evidence type="ECO:0000259" key="2">
    <source>
        <dbReference type="Pfam" id="PF16335"/>
    </source>
</evidence>
<dbReference type="PANTHER" id="PTHR31987">
    <property type="entry name" value="GLUTAMINASE A-RELATED"/>
    <property type="match status" value="1"/>
</dbReference>
<proteinExistence type="predicted"/>
<evidence type="ECO:0000259" key="3">
    <source>
        <dbReference type="Pfam" id="PF17168"/>
    </source>
</evidence>
<dbReference type="PANTHER" id="PTHR31987:SF1">
    <property type="entry name" value="GLUTAMINASE A"/>
    <property type="match status" value="1"/>
</dbReference>
<dbReference type="AlphaFoldDB" id="A0AA39R5R9"/>
<feature type="chain" id="PRO_5041333327" description="Glutaminase GtaA" evidence="1">
    <location>
        <begin position="20"/>
        <end position="699"/>
    </location>
</feature>
<evidence type="ECO:0000256" key="1">
    <source>
        <dbReference type="SAM" id="SignalP"/>
    </source>
</evidence>
<dbReference type="EMBL" id="JAFEKC020000005">
    <property type="protein sequence ID" value="KAK0514310.1"/>
    <property type="molecule type" value="Genomic_DNA"/>
</dbReference>
<name>A0AA39R5R9_9LECA</name>
<dbReference type="Proteomes" id="UP001166286">
    <property type="component" value="Unassembled WGS sequence"/>
</dbReference>
<evidence type="ECO:0000313" key="5">
    <source>
        <dbReference type="Proteomes" id="UP001166286"/>
    </source>
</evidence>
<keyword evidence="5" id="KW-1185">Reference proteome</keyword>
<dbReference type="Pfam" id="PF16335">
    <property type="entry name" value="GtaA_6_Hairpin"/>
    <property type="match status" value="1"/>
</dbReference>
<dbReference type="InterPro" id="IPR033433">
    <property type="entry name" value="GtaA_N"/>
</dbReference>